<accession>A0A0P6XPK3</accession>
<comment type="caution">
    <text evidence="2">The sequence shown here is derived from an EMBL/GenBank/DDBJ whole genome shotgun (WGS) entry which is preliminary data.</text>
</comment>
<keyword evidence="1" id="KW-0472">Membrane</keyword>
<gene>
    <name evidence="2" type="ORF">ADN01_05845</name>
</gene>
<evidence type="ECO:0000313" key="3">
    <source>
        <dbReference type="Proteomes" id="UP000050501"/>
    </source>
</evidence>
<keyword evidence="1" id="KW-0812">Transmembrane</keyword>
<reference evidence="2 3" key="1">
    <citation type="submission" date="2015-07" db="EMBL/GenBank/DDBJ databases">
        <title>Genome sequence of Levilinea saccharolytica DSM 16555.</title>
        <authorList>
            <person name="Hemp J."/>
            <person name="Ward L.M."/>
            <person name="Pace L.A."/>
            <person name="Fischer W.W."/>
        </authorList>
    </citation>
    <scope>NUCLEOTIDE SEQUENCE [LARGE SCALE GENOMIC DNA]</scope>
    <source>
        <strain evidence="2 3">KIBI-1</strain>
    </source>
</reference>
<name>A0A0P6XPK3_9CHLR</name>
<dbReference type="EMBL" id="LGCM01000024">
    <property type="protein sequence ID" value="KPL85768.1"/>
    <property type="molecule type" value="Genomic_DNA"/>
</dbReference>
<dbReference type="AlphaFoldDB" id="A0A0P6XPK3"/>
<evidence type="ECO:0000256" key="1">
    <source>
        <dbReference type="SAM" id="Phobius"/>
    </source>
</evidence>
<dbReference type="Proteomes" id="UP000050501">
    <property type="component" value="Unassembled WGS sequence"/>
</dbReference>
<feature type="transmembrane region" description="Helical" evidence="1">
    <location>
        <begin position="35"/>
        <end position="54"/>
    </location>
</feature>
<proteinExistence type="predicted"/>
<evidence type="ECO:0000313" key="2">
    <source>
        <dbReference type="EMBL" id="KPL85768.1"/>
    </source>
</evidence>
<keyword evidence="3" id="KW-1185">Reference proteome</keyword>
<keyword evidence="1" id="KW-1133">Transmembrane helix</keyword>
<sequence>MWFAARMVRIWFLAAVGVIESFLRSEEMKLNVLKVAVALTVFALLLTACGGPTLKVLSKDEAKGYYDQLMAVKDGEPFAIIKVLEGLSGDECLDVIAYEEYKDKVTDTEGRELCSWIGGLKELSASEVLEMYTEIGNGNFDALKSLSDTAFEDLISFVAWASPEQTEEMRTLLEGLRQ</sequence>
<organism evidence="2 3">
    <name type="scientific">Levilinea saccharolytica</name>
    <dbReference type="NCBI Taxonomy" id="229921"/>
    <lineage>
        <taxon>Bacteria</taxon>
        <taxon>Bacillati</taxon>
        <taxon>Chloroflexota</taxon>
        <taxon>Anaerolineae</taxon>
        <taxon>Anaerolineales</taxon>
        <taxon>Anaerolineaceae</taxon>
        <taxon>Levilinea</taxon>
    </lineage>
</organism>
<protein>
    <submittedName>
        <fullName evidence="2">Uncharacterized protein</fullName>
    </submittedName>
</protein>